<comment type="caution">
    <text evidence="11">The sequence shown here is derived from an EMBL/GenBank/DDBJ whole genome shotgun (WGS) entry which is preliminary data.</text>
</comment>
<feature type="domain" description="POTRA" evidence="8">
    <location>
        <begin position="127"/>
        <end position="190"/>
    </location>
</feature>
<evidence type="ECO:0000256" key="3">
    <source>
        <dbReference type="ARBA" id="ARBA00022729"/>
    </source>
</evidence>
<feature type="coiled-coil region" evidence="6">
    <location>
        <begin position="82"/>
        <end position="123"/>
    </location>
</feature>
<evidence type="ECO:0000313" key="10">
    <source>
        <dbReference type="EMBL" id="MCA6076130.1"/>
    </source>
</evidence>
<dbReference type="EMBL" id="JAIXNE010000004">
    <property type="protein sequence ID" value="MCA6077258.1"/>
    <property type="molecule type" value="Genomic_DNA"/>
</dbReference>
<reference evidence="11" key="1">
    <citation type="submission" date="2021-09" db="EMBL/GenBank/DDBJ databases">
        <title>Fulvivirga sp. isolated from coastal sediment.</title>
        <authorList>
            <person name="Yu H."/>
        </authorList>
    </citation>
    <scope>NUCLEOTIDE SEQUENCE</scope>
    <source>
        <strain evidence="11">1062</strain>
    </source>
</reference>
<keyword evidence="6" id="KW-0175">Coiled coil</keyword>
<dbReference type="EMBL" id="JAIXNE010000003">
    <property type="protein sequence ID" value="MCA6076130.1"/>
    <property type="molecule type" value="Genomic_DNA"/>
</dbReference>
<dbReference type="Pfam" id="PF07244">
    <property type="entry name" value="POTRA"/>
    <property type="match status" value="1"/>
</dbReference>
<organism evidence="11 12">
    <name type="scientific">Fulvivirga sedimenti</name>
    <dbReference type="NCBI Taxonomy" id="2879465"/>
    <lineage>
        <taxon>Bacteria</taxon>
        <taxon>Pseudomonadati</taxon>
        <taxon>Bacteroidota</taxon>
        <taxon>Cytophagia</taxon>
        <taxon>Cytophagales</taxon>
        <taxon>Fulvivirgaceae</taxon>
        <taxon>Fulvivirga</taxon>
    </lineage>
</organism>
<keyword evidence="12" id="KW-1185">Reference proteome</keyword>
<keyword evidence="3" id="KW-0732">Signal</keyword>
<evidence type="ECO:0000256" key="1">
    <source>
        <dbReference type="ARBA" id="ARBA00004370"/>
    </source>
</evidence>
<dbReference type="EMBL" id="JAIXNE010000002">
    <property type="protein sequence ID" value="MCA6074953.1"/>
    <property type="molecule type" value="Genomic_DNA"/>
</dbReference>
<dbReference type="AlphaFoldDB" id="A0A9X1HUH2"/>
<evidence type="ECO:0000313" key="11">
    <source>
        <dbReference type="EMBL" id="MCA6077258.1"/>
    </source>
</evidence>
<dbReference type="Pfam" id="PF01103">
    <property type="entry name" value="Omp85"/>
    <property type="match status" value="1"/>
</dbReference>
<evidence type="ECO:0000256" key="5">
    <source>
        <dbReference type="ARBA" id="ARBA00023237"/>
    </source>
</evidence>
<evidence type="ECO:0000256" key="2">
    <source>
        <dbReference type="ARBA" id="ARBA00022692"/>
    </source>
</evidence>
<proteinExistence type="predicted"/>
<keyword evidence="5" id="KW-0998">Cell outer membrane</keyword>
<evidence type="ECO:0000259" key="7">
    <source>
        <dbReference type="Pfam" id="PF01103"/>
    </source>
</evidence>
<keyword evidence="4" id="KW-0472">Membrane</keyword>
<dbReference type="RefSeq" id="WP_225698062.1">
    <property type="nucleotide sequence ID" value="NZ_JAIXNE010000002.1"/>
</dbReference>
<accession>A0A9X1HUH2</accession>
<protein>
    <submittedName>
        <fullName evidence="11">BamA/TamA family outer membrane protein</fullName>
    </submittedName>
</protein>
<dbReference type="PANTHER" id="PTHR12815:SF47">
    <property type="entry name" value="TRANSLOCATION AND ASSEMBLY MODULE SUBUNIT TAMA"/>
    <property type="match status" value="1"/>
</dbReference>
<evidence type="ECO:0000256" key="6">
    <source>
        <dbReference type="SAM" id="Coils"/>
    </source>
</evidence>
<evidence type="ECO:0000313" key="12">
    <source>
        <dbReference type="Proteomes" id="UP001139409"/>
    </source>
</evidence>
<sequence length="812" mass="93941">MRKFRHLAFFTLLLLTTGCLGTRHLKEGEKLLVKQQVSKTTKDIDTEDISQLYVQKTNRKVPLIPFAPYVGLYYYGLNRYDIAKYEAKKEEIQEKYNRKIARAEGKKKKVDKYERRKRRKTDKIDLNIQEGNTLMRWGEPLAVFDTSKTAATADRIEQYLQSKGYFQARVDTALRVSGRKVRVKFQVNQGPAYIIDTLMLETDDPVITSLMRANNEESLLVKGENYNQSKLTDERQRIDEMMKNNGYFSFSRQYVEFEVDTAYGEPQHVAIRTKINKPLNRDRHRQFRVDSVNFITNRNQGVIPMNTTTPEEYKNINYIFVKNRYNTKVLNRRIFIAQNELYNRSNTFRTQRQLANLDIFRFININYDSTGGKLVANIYTSPLKLYQLTSEIGMNVTQGFPGPFVNLSLKKRNVFGGLEIFEISGRIGYEGVLPATQVQDVYTSVEGGINASLTFPQFIMPVSAEVKERMGKVNPKTRLTVGYSYTDRPEYIRKNTNFAAVYTWQSEKNTFYQFTLTDASIIRSTLTDSFEELLDSLRTEGNNLINTFNPSFVSSMILSATWNKNSYGLNYVNSSFYRLFVESGGTTLNFVNTNFLERENLEFYQWIKANFDYRNNKPLNKNTTIAFRFNIGFAKSYGQNNDILPYEKYFFAGGSNGIRAWRPRRLGPGSFVRIDSTITNSEGLITPEVDYSFEQPGTILMEGSVEFRKNLIGFIDYAFFFDFGNIWNFKDTRDDAVFKLNRFYRQIAVGSGVGLRFDFSFLVLRLDAGIKVFDPARAPGKRFILSRGFYDAPFTRSASETVIFNIGIGYPF</sequence>
<feature type="domain" description="Bacterial surface antigen (D15)" evidence="7">
    <location>
        <begin position="437"/>
        <end position="786"/>
    </location>
</feature>
<dbReference type="PANTHER" id="PTHR12815">
    <property type="entry name" value="SORTING AND ASSEMBLY MACHINERY SAMM50 PROTEIN FAMILY MEMBER"/>
    <property type="match status" value="1"/>
</dbReference>
<dbReference type="Gene3D" id="3.10.20.310">
    <property type="entry name" value="membrane protein fhac"/>
    <property type="match status" value="1"/>
</dbReference>
<name>A0A9X1HUH2_9BACT</name>
<dbReference type="Proteomes" id="UP001139409">
    <property type="component" value="Unassembled WGS sequence"/>
</dbReference>
<dbReference type="InterPro" id="IPR010827">
    <property type="entry name" value="BamA/TamA_POTRA"/>
</dbReference>
<keyword evidence="2" id="KW-0812">Transmembrane</keyword>
<evidence type="ECO:0000313" key="9">
    <source>
        <dbReference type="EMBL" id="MCA6074953.1"/>
    </source>
</evidence>
<evidence type="ECO:0000256" key="4">
    <source>
        <dbReference type="ARBA" id="ARBA00023136"/>
    </source>
</evidence>
<dbReference type="GO" id="GO:0019867">
    <property type="term" value="C:outer membrane"/>
    <property type="evidence" value="ECO:0007669"/>
    <property type="project" value="InterPro"/>
</dbReference>
<dbReference type="InterPro" id="IPR039910">
    <property type="entry name" value="D15-like"/>
</dbReference>
<comment type="subcellular location">
    <subcellularLocation>
        <location evidence="1">Membrane</location>
    </subcellularLocation>
</comment>
<dbReference type="InterPro" id="IPR000184">
    <property type="entry name" value="Bac_surfAg_D15"/>
</dbReference>
<gene>
    <name evidence="9" type="ORF">LDX50_08735</name>
    <name evidence="10" type="ORF">LDX50_14705</name>
    <name evidence="11" type="ORF">LDX50_20425</name>
</gene>
<evidence type="ECO:0000259" key="8">
    <source>
        <dbReference type="Pfam" id="PF07244"/>
    </source>
</evidence>
<dbReference type="Gene3D" id="2.40.160.50">
    <property type="entry name" value="membrane protein fhac: a member of the omp85/tpsb transporter family"/>
    <property type="match status" value="1"/>
</dbReference>
<dbReference type="PROSITE" id="PS51257">
    <property type="entry name" value="PROKAR_LIPOPROTEIN"/>
    <property type="match status" value="1"/>
</dbReference>